<evidence type="ECO:0008006" key="3">
    <source>
        <dbReference type="Google" id="ProtNLM"/>
    </source>
</evidence>
<dbReference type="InterPro" id="IPR052057">
    <property type="entry name" value="IS150/IS1296_orfA-like"/>
</dbReference>
<dbReference type="AlphaFoldDB" id="A0A2K2EZ85"/>
<dbReference type="Proteomes" id="UP000236151">
    <property type="component" value="Unassembled WGS sequence"/>
</dbReference>
<sequence length="142" mass="16666">MLQISDSSITFWVRLVNEHGYEILNKKPSRNYSGDFKVNAVEYMHKHHLSLCEAAPVFGIPTTSILGKWEKIYYEKGPQGLREWKPCRKPKMNKDRINNPQNIEPTLEKNLIAEVKQLRMENEFLKKLNALVLERIKRESAK</sequence>
<dbReference type="KEGG" id="cthd:CDO33_15325"/>
<dbReference type="PANTHER" id="PTHR33795">
    <property type="entry name" value="INSERTION ELEMENT IS150 PROTEIN INSJ"/>
    <property type="match status" value="1"/>
</dbReference>
<dbReference type="RefSeq" id="WP_103083255.1">
    <property type="nucleotide sequence ID" value="NZ_NIOJ01000103.1"/>
</dbReference>
<accession>A0A2K2EZ85</accession>
<dbReference type="SUPFAM" id="SSF48295">
    <property type="entry name" value="TrpR-like"/>
    <property type="match status" value="1"/>
</dbReference>
<dbReference type="OrthoDB" id="2943149at2"/>
<dbReference type="InterPro" id="IPR036388">
    <property type="entry name" value="WH-like_DNA-bd_sf"/>
</dbReference>
<keyword evidence="2" id="KW-1185">Reference proteome</keyword>
<proteinExistence type="predicted"/>
<evidence type="ECO:0000313" key="1">
    <source>
        <dbReference type="EMBL" id="PNT94560.1"/>
    </source>
</evidence>
<dbReference type="PANTHER" id="PTHR33795:SF1">
    <property type="entry name" value="INSERTION ELEMENT IS150 PROTEIN INSJ"/>
    <property type="match status" value="1"/>
</dbReference>
<dbReference type="EMBL" id="NIOJ01000103">
    <property type="protein sequence ID" value="PNT94560.1"/>
    <property type="molecule type" value="Genomic_DNA"/>
</dbReference>
<gene>
    <name evidence="1" type="ORF">CDQ84_18780</name>
</gene>
<evidence type="ECO:0000313" key="2">
    <source>
        <dbReference type="Proteomes" id="UP000236151"/>
    </source>
</evidence>
<organism evidence="1 2">
    <name type="scientific">Clostridium thermosuccinogenes</name>
    <dbReference type="NCBI Taxonomy" id="84032"/>
    <lineage>
        <taxon>Bacteria</taxon>
        <taxon>Bacillati</taxon>
        <taxon>Bacillota</taxon>
        <taxon>Clostridia</taxon>
        <taxon>Eubacteriales</taxon>
        <taxon>Clostridiaceae</taxon>
        <taxon>Clostridium</taxon>
    </lineage>
</organism>
<comment type="caution">
    <text evidence="1">The sequence shown here is derived from an EMBL/GenBank/DDBJ whole genome shotgun (WGS) entry which is preliminary data.</text>
</comment>
<dbReference type="Gene3D" id="1.10.10.10">
    <property type="entry name" value="Winged helix-like DNA-binding domain superfamily/Winged helix DNA-binding domain"/>
    <property type="match status" value="1"/>
</dbReference>
<reference evidence="1 2" key="1">
    <citation type="submission" date="2017-06" db="EMBL/GenBank/DDBJ databases">
        <title>Investigating the central metabolism of Clostridium thermosuccinogenes.</title>
        <authorList>
            <person name="Koendjbiharie J.G."/>
            <person name="van Kranenburg R."/>
        </authorList>
    </citation>
    <scope>NUCLEOTIDE SEQUENCE [LARGE SCALE GENOMIC DNA]</scope>
    <source>
        <strain evidence="1 2">DSM 5806</strain>
    </source>
</reference>
<dbReference type="InterPro" id="IPR010921">
    <property type="entry name" value="Trp_repressor/repl_initiator"/>
</dbReference>
<protein>
    <recommendedName>
        <fullName evidence="3">Transposase</fullName>
    </recommendedName>
</protein>
<dbReference type="GO" id="GO:0043565">
    <property type="term" value="F:sequence-specific DNA binding"/>
    <property type="evidence" value="ECO:0007669"/>
    <property type="project" value="InterPro"/>
</dbReference>
<name>A0A2K2EZ85_9CLOT</name>